<reference evidence="3" key="1">
    <citation type="submission" date="2022-11" db="UniProtKB">
        <authorList>
            <consortium name="WormBaseParasite"/>
        </authorList>
    </citation>
    <scope>IDENTIFICATION</scope>
</reference>
<evidence type="ECO:0000313" key="3">
    <source>
        <dbReference type="WBParaSite" id="PDA_v2.g2044.t1"/>
    </source>
</evidence>
<organism evidence="2 3">
    <name type="scientific">Panagrolaimus davidi</name>
    <dbReference type="NCBI Taxonomy" id="227884"/>
    <lineage>
        <taxon>Eukaryota</taxon>
        <taxon>Metazoa</taxon>
        <taxon>Ecdysozoa</taxon>
        <taxon>Nematoda</taxon>
        <taxon>Chromadorea</taxon>
        <taxon>Rhabditida</taxon>
        <taxon>Tylenchina</taxon>
        <taxon>Panagrolaimomorpha</taxon>
        <taxon>Panagrolaimoidea</taxon>
        <taxon>Panagrolaimidae</taxon>
        <taxon>Panagrolaimus</taxon>
    </lineage>
</organism>
<evidence type="ECO:0000256" key="1">
    <source>
        <dbReference type="SAM" id="Phobius"/>
    </source>
</evidence>
<accession>A0A914PPF8</accession>
<dbReference type="WBParaSite" id="PDA_v2.g2044.t1">
    <property type="protein sequence ID" value="PDA_v2.g2044.t1"/>
    <property type="gene ID" value="PDA_v2.g2044"/>
</dbReference>
<keyword evidence="2" id="KW-1185">Reference proteome</keyword>
<name>A0A914PPF8_9BILA</name>
<evidence type="ECO:0000313" key="2">
    <source>
        <dbReference type="Proteomes" id="UP000887578"/>
    </source>
</evidence>
<dbReference type="Proteomes" id="UP000887578">
    <property type="component" value="Unplaced"/>
</dbReference>
<feature type="transmembrane region" description="Helical" evidence="1">
    <location>
        <begin position="120"/>
        <end position="140"/>
    </location>
</feature>
<proteinExistence type="predicted"/>
<keyword evidence="1" id="KW-0472">Membrane</keyword>
<protein>
    <submittedName>
        <fullName evidence="3">Uncharacterized protein</fullName>
    </submittedName>
</protein>
<keyword evidence="1" id="KW-0812">Transmembrane</keyword>
<keyword evidence="1" id="KW-1133">Transmembrane helix</keyword>
<dbReference type="AlphaFoldDB" id="A0A914PPF8"/>
<sequence>MCDIALGKPIPIDELNKLHALYNKLEIIHSQIANISSNEPDFTEALKDLANYTASLIDEAGADCKPTPTMPSEATIWLAVFTIADSFSQFHRMMCFYFLIPSPGPTNWYYEPLKFYAAKFSTFLFGSISTFGIWHFIRLLPTRGESKRFKVL</sequence>